<dbReference type="PIRSF" id="PIRSF011396">
    <property type="entry name" value="Trp_halogenase"/>
    <property type="match status" value="1"/>
</dbReference>
<proteinExistence type="predicted"/>
<comment type="caution">
    <text evidence="1">The sequence shown here is derived from an EMBL/GenBank/DDBJ whole genome shotgun (WGS) entry which is preliminary data.</text>
</comment>
<dbReference type="InterPro" id="IPR006905">
    <property type="entry name" value="Flavin_halogenase"/>
</dbReference>
<gene>
    <name evidence="1" type="ORF">KQY15_04790</name>
</gene>
<name>A0ABS6MHW9_9GAMM</name>
<dbReference type="PANTHER" id="PTHR43747">
    <property type="entry name" value="FAD-BINDING PROTEIN"/>
    <property type="match status" value="1"/>
</dbReference>
<dbReference type="Proteomes" id="UP000704611">
    <property type="component" value="Unassembled WGS sequence"/>
</dbReference>
<dbReference type="InterPro" id="IPR050816">
    <property type="entry name" value="Flavin-dep_Halogenase_NPB"/>
</dbReference>
<evidence type="ECO:0000313" key="1">
    <source>
        <dbReference type="EMBL" id="MBV2128407.1"/>
    </source>
</evidence>
<dbReference type="InterPro" id="IPR033856">
    <property type="entry name" value="Trp_halogen"/>
</dbReference>
<dbReference type="PANTHER" id="PTHR43747:SF4">
    <property type="entry name" value="FLAVIN-DEPENDENT TRYPTOPHAN HALOGENASE"/>
    <property type="match status" value="1"/>
</dbReference>
<dbReference type="Pfam" id="PF04820">
    <property type="entry name" value="Trp_halogenase"/>
    <property type="match status" value="1"/>
</dbReference>
<sequence length="544" mass="61778">MQQRKVLIVGGGSAGWMTAAYLNGALNKQGTEQNVQIELLESPDIPRISVGEATIPSMRHLLAVVGVDEREFMQATDATFKQSIKYCNWVHNDNSFYHHPFTSMRVQPIDRAGSDWLKSDRSIPFMETCSAQPIICEMGLAPLMLGKWDMGSRLNYAYHMNAQKFADYLRDFSVARGVVHTLANLADVEMQGSDKIVAVNTDQQQRITADLFVDCTGFKAKLIEEKLNVGFEDCSQWLLCDRAVTMHLPYDQFYPGMVRPYTTATALSAGWIWDIPMQNQRSVGYVHSSQFISKEQAEQEMRAYQGAGTEHLQARFVDFKVGRRQGNWRGNCVAIGLSGGFIEPLESTGLYLSDLGAVLLAEHFPFDDQDMEVLAGRYNRLMANRFYEILDFINMHYCMTKRTDTAFWREVQKPERITERLKAKLAFWRIKPPSAHDFQDQWYPGMATSATEIQPLPSADSRAAVDTGGLWNHESYECILYGMGFLEDECRQRYGPDLPPTGVHPAIIQRLQMARQKLPPHAIWLNRVLGMPEYPTASKPRGWV</sequence>
<accession>A0ABS6MHW9</accession>
<evidence type="ECO:0000313" key="2">
    <source>
        <dbReference type="Proteomes" id="UP000704611"/>
    </source>
</evidence>
<reference evidence="1 2" key="1">
    <citation type="submission" date="2021-06" db="EMBL/GenBank/DDBJ databases">
        <title>Rheinheimera indica sp. nov., isolated from deep-sea sediment.</title>
        <authorList>
            <person name="Wang Z."/>
            <person name="Zhang X.-Y."/>
        </authorList>
    </citation>
    <scope>NUCLEOTIDE SEQUENCE [LARGE SCALE GENOMIC DNA]</scope>
    <source>
        <strain evidence="1 2">SM2107</strain>
    </source>
</reference>
<protein>
    <submittedName>
        <fullName evidence="1">Tryptophan 7-halogenase</fullName>
    </submittedName>
</protein>
<keyword evidence="2" id="KW-1185">Reference proteome</keyword>
<organism evidence="1 2">
    <name type="scientific">Arsukibacterium indicum</name>
    <dbReference type="NCBI Taxonomy" id="2848612"/>
    <lineage>
        <taxon>Bacteria</taxon>
        <taxon>Pseudomonadati</taxon>
        <taxon>Pseudomonadota</taxon>
        <taxon>Gammaproteobacteria</taxon>
        <taxon>Chromatiales</taxon>
        <taxon>Chromatiaceae</taxon>
        <taxon>Arsukibacterium</taxon>
    </lineage>
</organism>
<dbReference type="EMBL" id="JAHRID010000002">
    <property type="protein sequence ID" value="MBV2128407.1"/>
    <property type="molecule type" value="Genomic_DNA"/>
</dbReference>
<dbReference type="RefSeq" id="WP_217667763.1">
    <property type="nucleotide sequence ID" value="NZ_JAHRID010000002.1"/>
</dbReference>